<sequence length="128" mass="13831">MKTLNRLYGPSSPSAQAGDGEIWVSAVHPGLVESNLGTKAEVSKITSTIFSVIGAMGARINADKGSWTSVFCAASPQMKKEQSGEYFQRIAGSGWQSKMAKNITLADRLETWTRKEMGKGGWFATNKI</sequence>
<evidence type="ECO:0000313" key="1">
    <source>
        <dbReference type="EMBL" id="KAK9234858.1"/>
    </source>
</evidence>
<evidence type="ECO:0000313" key="2">
    <source>
        <dbReference type="Proteomes" id="UP001433508"/>
    </source>
</evidence>
<dbReference type="EMBL" id="MU971445">
    <property type="protein sequence ID" value="KAK9234858.1"/>
    <property type="molecule type" value="Genomic_DNA"/>
</dbReference>
<organism evidence="1 2">
    <name type="scientific">Lipomyces kononenkoae</name>
    <name type="common">Yeast</name>
    <dbReference type="NCBI Taxonomy" id="34357"/>
    <lineage>
        <taxon>Eukaryota</taxon>
        <taxon>Fungi</taxon>
        <taxon>Dikarya</taxon>
        <taxon>Ascomycota</taxon>
        <taxon>Saccharomycotina</taxon>
        <taxon>Lipomycetes</taxon>
        <taxon>Lipomycetales</taxon>
        <taxon>Lipomycetaceae</taxon>
        <taxon>Lipomyces</taxon>
    </lineage>
</organism>
<dbReference type="Proteomes" id="UP001433508">
    <property type="component" value="Unassembled WGS sequence"/>
</dbReference>
<protein>
    <submittedName>
        <fullName evidence="1">Uncharacterized protein</fullName>
    </submittedName>
</protein>
<name>A0ACC3STB0_LIPKO</name>
<accession>A0ACC3STB0</accession>
<keyword evidence="2" id="KW-1185">Reference proteome</keyword>
<gene>
    <name evidence="1" type="ORF">V1525DRAFT_411770</name>
</gene>
<proteinExistence type="predicted"/>
<comment type="caution">
    <text evidence="1">The sequence shown here is derived from an EMBL/GenBank/DDBJ whole genome shotgun (WGS) entry which is preliminary data.</text>
</comment>
<reference evidence="2" key="1">
    <citation type="journal article" date="2024" name="Front. Bioeng. Biotechnol.">
        <title>Genome-scale model development and genomic sequencing of the oleaginous clade Lipomyces.</title>
        <authorList>
            <person name="Czajka J.J."/>
            <person name="Han Y."/>
            <person name="Kim J."/>
            <person name="Mondo S.J."/>
            <person name="Hofstad B.A."/>
            <person name="Robles A."/>
            <person name="Haridas S."/>
            <person name="Riley R."/>
            <person name="LaButti K."/>
            <person name="Pangilinan J."/>
            <person name="Andreopoulos W."/>
            <person name="Lipzen A."/>
            <person name="Yan J."/>
            <person name="Wang M."/>
            <person name="Ng V."/>
            <person name="Grigoriev I.V."/>
            <person name="Spatafora J.W."/>
            <person name="Magnuson J.K."/>
            <person name="Baker S.E."/>
            <person name="Pomraning K.R."/>
        </authorList>
    </citation>
    <scope>NUCLEOTIDE SEQUENCE [LARGE SCALE GENOMIC DNA]</scope>
    <source>
        <strain evidence="2">CBS 7786</strain>
    </source>
</reference>